<protein>
    <submittedName>
        <fullName evidence="3">Acetyl esterase/lipase</fullName>
    </submittedName>
</protein>
<dbReference type="PANTHER" id="PTHR48081">
    <property type="entry name" value="AB HYDROLASE SUPERFAMILY PROTEIN C4A8.06C"/>
    <property type="match status" value="1"/>
</dbReference>
<keyword evidence="1" id="KW-0378">Hydrolase</keyword>
<gene>
    <name evidence="3" type="ORF">GMORB2_3176</name>
</gene>
<dbReference type="PANTHER" id="PTHR48081:SF8">
    <property type="entry name" value="ALPHA_BETA HYDROLASE FOLD-3 DOMAIN-CONTAINING PROTEIN-RELATED"/>
    <property type="match status" value="1"/>
</dbReference>
<feature type="domain" description="Alpha/beta hydrolase fold-3" evidence="2">
    <location>
        <begin position="84"/>
        <end position="303"/>
    </location>
</feature>
<dbReference type="InterPro" id="IPR013094">
    <property type="entry name" value="AB_hydrolase_3"/>
</dbReference>
<evidence type="ECO:0000259" key="2">
    <source>
        <dbReference type="Pfam" id="PF07859"/>
    </source>
</evidence>
<evidence type="ECO:0000313" key="4">
    <source>
        <dbReference type="Proteomes" id="UP000749293"/>
    </source>
</evidence>
<dbReference type="SUPFAM" id="SSF53474">
    <property type="entry name" value="alpha/beta-Hydrolases"/>
    <property type="match status" value="1"/>
</dbReference>
<reference evidence="3" key="1">
    <citation type="submission" date="2020-03" db="EMBL/GenBank/DDBJ databases">
        <title>Site-based positive gene gene selection in Geosmithia morbida across the United States reveals a broad range of putative effectors and factors for local host and environmental adapation.</title>
        <authorList>
            <person name="Onufrak A."/>
            <person name="Murdoch R.W."/>
            <person name="Gazis R."/>
            <person name="Huff M."/>
            <person name="Staton M."/>
            <person name="Klingeman W."/>
            <person name="Hadziabdic D."/>
        </authorList>
    </citation>
    <scope>NUCLEOTIDE SEQUENCE</scope>
    <source>
        <strain evidence="3">1262</strain>
    </source>
</reference>
<dbReference type="RefSeq" id="XP_035319027.1">
    <property type="nucleotide sequence ID" value="XM_035465152.1"/>
</dbReference>
<evidence type="ECO:0000256" key="1">
    <source>
        <dbReference type="ARBA" id="ARBA00022801"/>
    </source>
</evidence>
<dbReference type="EMBL" id="JAANYQ010000017">
    <property type="protein sequence ID" value="KAF4120375.1"/>
    <property type="molecule type" value="Genomic_DNA"/>
</dbReference>
<dbReference type="OrthoDB" id="433474at2759"/>
<accession>A0A9P4YPJ9</accession>
<dbReference type="GO" id="GO:0016787">
    <property type="term" value="F:hydrolase activity"/>
    <property type="evidence" value="ECO:0007669"/>
    <property type="project" value="UniProtKB-KW"/>
</dbReference>
<dbReference type="Pfam" id="PF07859">
    <property type="entry name" value="Abhydrolase_3"/>
    <property type="match status" value="1"/>
</dbReference>
<dbReference type="GeneID" id="55969404"/>
<dbReference type="InterPro" id="IPR050300">
    <property type="entry name" value="GDXG_lipolytic_enzyme"/>
</dbReference>
<comment type="caution">
    <text evidence="3">The sequence shown here is derived from an EMBL/GenBank/DDBJ whole genome shotgun (WGS) entry which is preliminary data.</text>
</comment>
<sequence>MSPYDNQLTSLLATLPNRDVTFDSIPSLRKAQDSVATLEMTLQPPISNHFTHEQLTVPSLQGTDTVTLSIFRPSLAPTPASVIYYMHSGGIVCGNRFTFLRQDALLWALASSAVCVTVEYRLAPEDPFPAAVDDCWAGLVWLARHADELGLDRHRIMVAGQSAGGNLAAVMALRARDGGDEESPRVCAQLIDCGMLDDRSRTPSWEQCARSGGGTWSRVSNVTAWKAILGDAGHDGEGSDAHKVGQAANIAARVEDLSCLPPAFVSVGQADGFRDENVEYAGRLWAAGVPTELHVWPGGYHCFDVLVPDAAVSRRCLAAKTAWVVKMLAPENTKASTAKL</sequence>
<dbReference type="Proteomes" id="UP000749293">
    <property type="component" value="Unassembled WGS sequence"/>
</dbReference>
<proteinExistence type="predicted"/>
<evidence type="ECO:0000313" key="3">
    <source>
        <dbReference type="EMBL" id="KAF4120375.1"/>
    </source>
</evidence>
<dbReference type="AlphaFoldDB" id="A0A9P4YPJ9"/>
<dbReference type="InterPro" id="IPR029058">
    <property type="entry name" value="AB_hydrolase_fold"/>
</dbReference>
<name>A0A9P4YPJ9_9HYPO</name>
<organism evidence="3 4">
    <name type="scientific">Geosmithia morbida</name>
    <dbReference type="NCBI Taxonomy" id="1094350"/>
    <lineage>
        <taxon>Eukaryota</taxon>
        <taxon>Fungi</taxon>
        <taxon>Dikarya</taxon>
        <taxon>Ascomycota</taxon>
        <taxon>Pezizomycotina</taxon>
        <taxon>Sordariomycetes</taxon>
        <taxon>Hypocreomycetidae</taxon>
        <taxon>Hypocreales</taxon>
        <taxon>Bionectriaceae</taxon>
        <taxon>Geosmithia</taxon>
    </lineage>
</organism>
<dbReference type="Gene3D" id="3.40.50.1820">
    <property type="entry name" value="alpha/beta hydrolase"/>
    <property type="match status" value="1"/>
</dbReference>
<keyword evidence="4" id="KW-1185">Reference proteome</keyword>